<name>A0A975B0H3_9BACT</name>
<dbReference type="AlphaFoldDB" id="A0A975B0H3"/>
<keyword evidence="3" id="KW-1185">Reference proteome</keyword>
<evidence type="ECO:0008006" key="4">
    <source>
        <dbReference type="Google" id="ProtNLM"/>
    </source>
</evidence>
<evidence type="ECO:0000313" key="3">
    <source>
        <dbReference type="Proteomes" id="UP000671852"/>
    </source>
</evidence>
<proteinExistence type="predicted"/>
<gene>
    <name evidence="2" type="ORF">GJV85_06950</name>
</gene>
<accession>A0A975B0H3</accession>
<dbReference type="EMBL" id="CP046072">
    <property type="protein sequence ID" value="QSZ41853.1"/>
    <property type="molecule type" value="Genomic_DNA"/>
</dbReference>
<organism evidence="2 3">
    <name type="scientific">Sulfurimonas aquatica</name>
    <dbReference type="NCBI Taxonomy" id="2672570"/>
    <lineage>
        <taxon>Bacteria</taxon>
        <taxon>Pseudomonadati</taxon>
        <taxon>Campylobacterota</taxon>
        <taxon>Epsilonproteobacteria</taxon>
        <taxon>Campylobacterales</taxon>
        <taxon>Sulfurimonadaceae</taxon>
        <taxon>Sulfurimonas</taxon>
    </lineage>
</organism>
<reference evidence="2" key="2">
    <citation type="submission" date="2021-04" db="EMBL/GenBank/DDBJ databases">
        <title>Isolation and characterization of a novel species of the genus Sulfurimonas.</title>
        <authorList>
            <person name="Fukui M."/>
        </authorList>
    </citation>
    <scope>NUCLEOTIDE SEQUENCE</scope>
    <source>
        <strain evidence="2">H1576</strain>
    </source>
</reference>
<evidence type="ECO:0000313" key="2">
    <source>
        <dbReference type="EMBL" id="QSZ41853.1"/>
    </source>
</evidence>
<feature type="transmembrane region" description="Helical" evidence="1">
    <location>
        <begin position="31"/>
        <end position="56"/>
    </location>
</feature>
<reference evidence="2" key="1">
    <citation type="submission" date="2019-11" db="EMBL/GenBank/DDBJ databases">
        <authorList>
            <person name="Kojima H."/>
        </authorList>
    </citation>
    <scope>NUCLEOTIDE SEQUENCE</scope>
    <source>
        <strain evidence="2">H1576</strain>
    </source>
</reference>
<dbReference type="Proteomes" id="UP000671852">
    <property type="component" value="Chromosome"/>
</dbReference>
<sequence length="163" mass="18796">MKNIKKVIHKDESVLVQAEISKTFYIPMIKLYLLGSLLLFIGFEYHIGVIGIVLVLRTLYVHYYEIKEKSSYHCLLTKKRLIILKGHKSREVFPINLEEIRTIYIKPIGGIFEKIIDVGTLEVLTTDGGRYVISNIKEPYLYHRAIIGDVVSATHYSNKKKSV</sequence>
<evidence type="ECO:0000256" key="1">
    <source>
        <dbReference type="SAM" id="Phobius"/>
    </source>
</evidence>
<keyword evidence="1" id="KW-1133">Transmembrane helix</keyword>
<keyword evidence="1" id="KW-0472">Membrane</keyword>
<dbReference type="KEGG" id="saqt:GJV85_06950"/>
<protein>
    <recommendedName>
        <fullName evidence="4">DUF304 domain-containing protein</fullName>
    </recommendedName>
</protein>
<keyword evidence="1" id="KW-0812">Transmembrane</keyword>